<dbReference type="GO" id="GO:0005524">
    <property type="term" value="F:ATP binding"/>
    <property type="evidence" value="ECO:0007669"/>
    <property type="project" value="UniProtKB-UniRule"/>
</dbReference>
<dbReference type="Gene3D" id="3.30.310.80">
    <property type="entry name" value="Kinase associated domain 1, KA1"/>
    <property type="match status" value="1"/>
</dbReference>
<evidence type="ECO:0000256" key="2">
    <source>
        <dbReference type="ARBA" id="ARBA00022527"/>
    </source>
</evidence>
<dbReference type="PROSITE" id="PS50032">
    <property type="entry name" value="KA1"/>
    <property type="match status" value="1"/>
</dbReference>
<dbReference type="Proteomes" id="UP000001396">
    <property type="component" value="Unassembled WGS sequence"/>
</dbReference>
<evidence type="ECO:0000256" key="8">
    <source>
        <dbReference type="ARBA" id="ARBA00048679"/>
    </source>
</evidence>
<evidence type="ECO:0000256" key="7">
    <source>
        <dbReference type="ARBA" id="ARBA00047899"/>
    </source>
</evidence>
<dbReference type="STRING" id="670386.D3BCK5"/>
<evidence type="ECO:0000256" key="1">
    <source>
        <dbReference type="ARBA" id="ARBA00012513"/>
    </source>
</evidence>
<gene>
    <name evidence="13" type="primary">mrkB</name>
    <name evidence="13" type="ORF">PPL_06230</name>
</gene>
<dbReference type="SUPFAM" id="SSF103243">
    <property type="entry name" value="KA1-like"/>
    <property type="match status" value="1"/>
</dbReference>
<dbReference type="OMA" id="INRMIVA"/>
<feature type="region of interest" description="Disordered" evidence="10">
    <location>
        <begin position="387"/>
        <end position="507"/>
    </location>
</feature>
<accession>D3BCK5</accession>
<dbReference type="FunFam" id="1.10.510.10:FF:000571">
    <property type="entry name" value="Maternal embryonic leucine zipper kinase"/>
    <property type="match status" value="1"/>
</dbReference>
<keyword evidence="4 9" id="KW-0547">Nucleotide-binding</keyword>
<evidence type="ECO:0000256" key="10">
    <source>
        <dbReference type="SAM" id="MobiDB-lite"/>
    </source>
</evidence>
<evidence type="ECO:0000256" key="5">
    <source>
        <dbReference type="ARBA" id="ARBA00022777"/>
    </source>
</evidence>
<dbReference type="EC" id="2.7.11.1" evidence="1"/>
<keyword evidence="3" id="KW-0808">Transferase</keyword>
<dbReference type="SUPFAM" id="SSF56112">
    <property type="entry name" value="Protein kinase-like (PK-like)"/>
    <property type="match status" value="1"/>
</dbReference>
<evidence type="ECO:0000256" key="9">
    <source>
        <dbReference type="PROSITE-ProRule" id="PRU10141"/>
    </source>
</evidence>
<name>D3BCK5_HETP5</name>
<evidence type="ECO:0000259" key="11">
    <source>
        <dbReference type="PROSITE" id="PS50011"/>
    </source>
</evidence>
<dbReference type="CDD" id="cd12121">
    <property type="entry name" value="MARK_C_like"/>
    <property type="match status" value="1"/>
</dbReference>
<evidence type="ECO:0000259" key="12">
    <source>
        <dbReference type="PROSITE" id="PS50032"/>
    </source>
</evidence>
<reference evidence="13 14" key="1">
    <citation type="journal article" date="2011" name="Genome Res.">
        <title>Phylogeny-wide analysis of social amoeba genomes highlights ancient origins for complex intercellular communication.</title>
        <authorList>
            <person name="Heidel A.J."/>
            <person name="Lawal H.M."/>
            <person name="Felder M."/>
            <person name="Schilde C."/>
            <person name="Helps N.R."/>
            <person name="Tunggal B."/>
            <person name="Rivero F."/>
            <person name="John U."/>
            <person name="Schleicher M."/>
            <person name="Eichinger L."/>
            <person name="Platzer M."/>
            <person name="Noegel A.A."/>
            <person name="Schaap P."/>
            <person name="Gloeckner G."/>
        </authorList>
    </citation>
    <scope>NUCLEOTIDE SEQUENCE [LARGE SCALE GENOMIC DNA]</scope>
    <source>
        <strain evidence="14">ATCC 26659 / Pp 5 / PN500</strain>
    </source>
</reference>
<dbReference type="AlphaFoldDB" id="D3BCK5"/>
<feature type="binding site" evidence="9">
    <location>
        <position position="76"/>
    </location>
    <ligand>
        <name>ATP</name>
        <dbReference type="ChEBI" id="CHEBI:30616"/>
    </ligand>
</feature>
<evidence type="ECO:0000256" key="6">
    <source>
        <dbReference type="ARBA" id="ARBA00022840"/>
    </source>
</evidence>
<proteinExistence type="predicted"/>
<dbReference type="CDD" id="cd14003">
    <property type="entry name" value="STKc_AMPK-like"/>
    <property type="match status" value="1"/>
</dbReference>
<feature type="compositionally biased region" description="Low complexity" evidence="10">
    <location>
        <begin position="317"/>
        <end position="326"/>
    </location>
</feature>
<dbReference type="PROSITE" id="PS00108">
    <property type="entry name" value="PROTEIN_KINASE_ST"/>
    <property type="match status" value="1"/>
</dbReference>
<dbReference type="PANTHER" id="PTHR24346:SF107">
    <property type="entry name" value="SERINE_THREONINE-PROTEIN KINASE CHK1"/>
    <property type="match status" value="1"/>
</dbReference>
<organism evidence="13 14">
    <name type="scientific">Heterostelium pallidum (strain ATCC 26659 / Pp 5 / PN500)</name>
    <name type="common">Cellular slime mold</name>
    <name type="synonym">Polysphondylium pallidum</name>
    <dbReference type="NCBI Taxonomy" id="670386"/>
    <lineage>
        <taxon>Eukaryota</taxon>
        <taxon>Amoebozoa</taxon>
        <taxon>Evosea</taxon>
        <taxon>Eumycetozoa</taxon>
        <taxon>Dictyostelia</taxon>
        <taxon>Acytosteliales</taxon>
        <taxon>Acytosteliaceae</taxon>
        <taxon>Heterostelium</taxon>
    </lineage>
</organism>
<dbReference type="SMART" id="SM00220">
    <property type="entry name" value="S_TKc"/>
    <property type="match status" value="1"/>
</dbReference>
<feature type="compositionally biased region" description="Polar residues" evidence="10">
    <location>
        <begin position="331"/>
        <end position="341"/>
    </location>
</feature>
<dbReference type="InParanoid" id="D3BCK5"/>
<protein>
    <recommendedName>
        <fullName evidence="1">non-specific serine/threonine protein kinase</fullName>
        <ecNumber evidence="1">2.7.11.1</ecNumber>
    </recommendedName>
</protein>
<dbReference type="PROSITE" id="PS50011">
    <property type="entry name" value="PROTEIN_KINASE_DOM"/>
    <property type="match status" value="1"/>
</dbReference>
<dbReference type="Pfam" id="PF00069">
    <property type="entry name" value="Pkinase"/>
    <property type="match status" value="1"/>
</dbReference>
<feature type="compositionally biased region" description="Low complexity" evidence="10">
    <location>
        <begin position="476"/>
        <end position="507"/>
    </location>
</feature>
<dbReference type="PROSITE" id="PS00107">
    <property type="entry name" value="PROTEIN_KINASE_ATP"/>
    <property type="match status" value="1"/>
</dbReference>
<dbReference type="InterPro" id="IPR001772">
    <property type="entry name" value="KA1_dom"/>
</dbReference>
<feature type="compositionally biased region" description="Low complexity" evidence="10">
    <location>
        <begin position="400"/>
        <end position="413"/>
    </location>
</feature>
<keyword evidence="6 9" id="KW-0067">ATP-binding</keyword>
<dbReference type="GO" id="GO:0005737">
    <property type="term" value="C:cytoplasm"/>
    <property type="evidence" value="ECO:0007669"/>
    <property type="project" value="TreeGrafter"/>
</dbReference>
<comment type="catalytic activity">
    <reaction evidence="8">
        <text>L-seryl-[protein] + ATP = O-phospho-L-seryl-[protein] + ADP + H(+)</text>
        <dbReference type="Rhea" id="RHEA:17989"/>
        <dbReference type="Rhea" id="RHEA-COMP:9863"/>
        <dbReference type="Rhea" id="RHEA-COMP:11604"/>
        <dbReference type="ChEBI" id="CHEBI:15378"/>
        <dbReference type="ChEBI" id="CHEBI:29999"/>
        <dbReference type="ChEBI" id="CHEBI:30616"/>
        <dbReference type="ChEBI" id="CHEBI:83421"/>
        <dbReference type="ChEBI" id="CHEBI:456216"/>
        <dbReference type="EC" id="2.7.11.1"/>
    </reaction>
</comment>
<dbReference type="GeneID" id="31361713"/>
<dbReference type="InterPro" id="IPR008271">
    <property type="entry name" value="Ser/Thr_kinase_AS"/>
</dbReference>
<feature type="region of interest" description="Disordered" evidence="10">
    <location>
        <begin position="312"/>
        <end position="341"/>
    </location>
</feature>
<dbReference type="Gene3D" id="1.10.510.10">
    <property type="entry name" value="Transferase(Phosphotransferase) domain 1"/>
    <property type="match status" value="1"/>
</dbReference>
<keyword evidence="5" id="KW-0418">Kinase</keyword>
<dbReference type="RefSeq" id="XP_020432767.1">
    <property type="nucleotide sequence ID" value="XM_020577093.1"/>
</dbReference>
<comment type="caution">
    <text evidence="13">The sequence shown here is derived from an EMBL/GenBank/DDBJ whole genome shotgun (WGS) entry which is preliminary data.</text>
</comment>
<dbReference type="InterPro" id="IPR028375">
    <property type="entry name" value="KA1/Ssp2_C"/>
</dbReference>
<feature type="domain" description="Protein kinase" evidence="11">
    <location>
        <begin position="47"/>
        <end position="302"/>
    </location>
</feature>
<dbReference type="InterPro" id="IPR000719">
    <property type="entry name" value="Prot_kinase_dom"/>
</dbReference>
<dbReference type="PANTHER" id="PTHR24346">
    <property type="entry name" value="MAP/MICROTUBULE AFFINITY-REGULATING KINASE"/>
    <property type="match status" value="1"/>
</dbReference>
<dbReference type="Pfam" id="PF02149">
    <property type="entry name" value="KA1"/>
    <property type="match status" value="1"/>
</dbReference>
<evidence type="ECO:0000256" key="3">
    <source>
        <dbReference type="ARBA" id="ARBA00022679"/>
    </source>
</evidence>
<evidence type="ECO:0000313" key="13">
    <source>
        <dbReference type="EMBL" id="EFA80647.1"/>
    </source>
</evidence>
<dbReference type="EMBL" id="ADBJ01000028">
    <property type="protein sequence ID" value="EFA80647.1"/>
    <property type="molecule type" value="Genomic_DNA"/>
</dbReference>
<sequence length="656" mass="72348">MTSEVAHSYIDQHLDSIQEETGFFINSLPTITKTALKVSSCKRIGNYILGKTIGSGTSSKVKIGTNIITGKKVAIKITKPKRVKERKEIEREISILKLLKHGNIIQLYDAIYDEERGRICLILELVSGGELFDYIVARGRLSEREARKFLRQILAGLIYCHSNNVCHRDLKLENLLVDDMGNIKISDFGYSNISRPGFLLSTFCGSPVYAPPEILLEKKYNGHEVDIWSVGVILYAMVTGQLPWSLTDGVQVEGLDRLLKGEFKFPPNILLSSEVKDLINRMIVANPSDRAKLSEIKSHVWTNKGYELEPDEEYNRKNNISNNSNDDLNHYGTSAEQSQGSKFLKVNRSPLYNSSPNLQSPASPRGASISINSACCSSPNLMGTSPNMGSPAVLTPPLSPISSSCSTASSPACQSPPTPSTPSLKSSLFHGLFKKRSPSSRHQQFNNITNNNSNNNNNNNNSNNNNSENSFDESSKISTSPSSECSTPSMSSPPNNPGTPSNNYSNYNNYGYSKRRFSLEDVVNVIRGKNKTPKDKLRSIKGPFTAGTTTTLQPSDISRHLEDILISQSIKYQQNGYVFECKQSQQDLSSLSSSSSTSSSSSSSTTSATTAEPLSFEIEICRVSGMDLYGIKFKRQSGDVWFYSVICKKITDAIQF</sequence>
<feature type="compositionally biased region" description="Low complexity" evidence="10">
    <location>
        <begin position="446"/>
        <end position="469"/>
    </location>
</feature>
<dbReference type="InterPro" id="IPR017441">
    <property type="entry name" value="Protein_kinase_ATP_BS"/>
</dbReference>
<keyword evidence="2" id="KW-0723">Serine/threonine-protein kinase</keyword>
<feature type="domain" description="KA1" evidence="12">
    <location>
        <begin position="607"/>
        <end position="656"/>
    </location>
</feature>
<dbReference type="GO" id="GO:0035556">
    <property type="term" value="P:intracellular signal transduction"/>
    <property type="evidence" value="ECO:0007669"/>
    <property type="project" value="TreeGrafter"/>
</dbReference>
<dbReference type="InterPro" id="IPR011009">
    <property type="entry name" value="Kinase-like_dom_sf"/>
</dbReference>
<dbReference type="GO" id="GO:0106310">
    <property type="term" value="F:protein serine kinase activity"/>
    <property type="evidence" value="ECO:0007669"/>
    <property type="project" value="RHEA"/>
</dbReference>
<dbReference type="GO" id="GO:0004674">
    <property type="term" value="F:protein serine/threonine kinase activity"/>
    <property type="evidence" value="ECO:0007669"/>
    <property type="project" value="UniProtKB-KW"/>
</dbReference>
<evidence type="ECO:0000256" key="4">
    <source>
        <dbReference type="ARBA" id="ARBA00022741"/>
    </source>
</evidence>
<keyword evidence="14" id="KW-1185">Reference proteome</keyword>
<comment type="catalytic activity">
    <reaction evidence="7">
        <text>L-threonyl-[protein] + ATP = O-phospho-L-threonyl-[protein] + ADP + H(+)</text>
        <dbReference type="Rhea" id="RHEA:46608"/>
        <dbReference type="Rhea" id="RHEA-COMP:11060"/>
        <dbReference type="Rhea" id="RHEA-COMP:11605"/>
        <dbReference type="ChEBI" id="CHEBI:15378"/>
        <dbReference type="ChEBI" id="CHEBI:30013"/>
        <dbReference type="ChEBI" id="CHEBI:30616"/>
        <dbReference type="ChEBI" id="CHEBI:61977"/>
        <dbReference type="ChEBI" id="CHEBI:456216"/>
        <dbReference type="EC" id="2.7.11.1"/>
    </reaction>
</comment>
<evidence type="ECO:0000313" key="14">
    <source>
        <dbReference type="Proteomes" id="UP000001396"/>
    </source>
</evidence>